<dbReference type="GO" id="GO:0031931">
    <property type="term" value="C:TORC1 complex"/>
    <property type="evidence" value="ECO:0007669"/>
    <property type="project" value="InterPro"/>
</dbReference>
<feature type="compositionally biased region" description="Polar residues" evidence="3">
    <location>
        <begin position="500"/>
        <end position="511"/>
    </location>
</feature>
<dbReference type="Gene3D" id="1.25.10.10">
    <property type="entry name" value="Leucine-rich Repeat Variant"/>
    <property type="match status" value="1"/>
</dbReference>
<dbReference type="GO" id="GO:0010506">
    <property type="term" value="P:regulation of autophagy"/>
    <property type="evidence" value="ECO:0007669"/>
    <property type="project" value="TreeGrafter"/>
</dbReference>
<name>A0A6S7GSI1_PARCT</name>
<dbReference type="GO" id="GO:0071230">
    <property type="term" value="P:cellular response to amino acid stimulus"/>
    <property type="evidence" value="ECO:0007669"/>
    <property type="project" value="TreeGrafter"/>
</dbReference>
<dbReference type="SUPFAM" id="SSF50978">
    <property type="entry name" value="WD40 repeat-like"/>
    <property type="match status" value="1"/>
</dbReference>
<accession>A0A6S7GSI1</accession>
<evidence type="ECO:0000313" key="5">
    <source>
        <dbReference type="Proteomes" id="UP001152795"/>
    </source>
</evidence>
<dbReference type="EMBL" id="CACRXK020001185">
    <property type="protein sequence ID" value="CAB3987511.1"/>
    <property type="molecule type" value="Genomic_DNA"/>
</dbReference>
<dbReference type="Gene3D" id="2.130.10.10">
    <property type="entry name" value="YVTN repeat-like/Quinoprotein amine dehydrogenase"/>
    <property type="match status" value="3"/>
</dbReference>
<feature type="compositionally biased region" description="Low complexity" evidence="3">
    <location>
        <begin position="481"/>
        <end position="494"/>
    </location>
</feature>
<evidence type="ECO:0000313" key="4">
    <source>
        <dbReference type="EMBL" id="CAB3987511.1"/>
    </source>
</evidence>
<feature type="region of interest" description="Disordered" evidence="3">
    <location>
        <begin position="368"/>
        <end position="421"/>
    </location>
</feature>
<dbReference type="InterPro" id="IPR000357">
    <property type="entry name" value="HEAT"/>
</dbReference>
<dbReference type="FunFam" id="2.130.10.10:FF:000072">
    <property type="entry name" value="Regulatory-associated protein of MTOR, complex 1"/>
    <property type="match status" value="1"/>
</dbReference>
<dbReference type="GO" id="GO:0009267">
    <property type="term" value="P:cellular response to starvation"/>
    <property type="evidence" value="ECO:0007669"/>
    <property type="project" value="TreeGrafter"/>
</dbReference>
<feature type="compositionally biased region" description="Polar residues" evidence="3">
    <location>
        <begin position="381"/>
        <end position="415"/>
    </location>
</feature>
<evidence type="ECO:0000256" key="3">
    <source>
        <dbReference type="SAM" id="MobiDB-lite"/>
    </source>
</evidence>
<gene>
    <name evidence="4" type="ORF">PACLA_8A031583</name>
</gene>
<dbReference type="PRINTS" id="PR01547">
    <property type="entry name" value="YEAST176DUF"/>
</dbReference>
<sequence>MRSYNCMPMSCPQLPPTYQHPMWHAWDLAVDTCLSQLHDVVKSGKIFQNSLFFSQQLTAFQVWLAMGRKERSPPEQLPIVLQVLLSQVHRLRALDLLGRFLDLGPWAVHLALSVGIFPYVLKLLQSSARELRPLLVFIWAKILAVDNSCQADLVKDNGHRYFLSVLADPYMPPEHRTMAAFILATIVKDYLDGQEACLQGNLIAICLEQLSDPHPLLRQWLALCLARTWTKYSRAKWCGVRDSAHEKLQTLSNDPLPEVRAAAVFALGQFVGNTAERTDLANQVDFGVCMMLTNLAYDGSPIVRGEVVRALYGLVSQFESNFGVVALQFLEEEDRIRDTQPQPAMTSTGWIVLTPGIPVPPNLALVSPQTSKTKRMKSRGSVPNLTSLAGPQTSVTPQVATSPVLGSSVGNSGPDSAQHGPLRRVVSHAPFTSPQSNVYSAVWRILLILSSDPAPSVANLAKKIVNTITLKASVNRRPRRSSSSAAESPSSQSAFHTKSESTAVNPMQDLSNLLGVKSPEKPPPTTPSQKPAGATGFTHFPHSYAFGAKRRMFDKGPDLPESESDESEEEGSHPPAAFVETKFCDWCCSYFAQSVTKPPDEHDPFSEVHLERENRFTRNARVRFEAEKQQKDFNRLDDQIFINKNPSPPGVLRFNPYEPHLAVADKSGVNIWNFDNGTRLNHFENGNPKPTRITAMELLNSHDLPLLLTGSNDGGVRIWRNYTQGEPELVTAWQALSSLLPFKRGNGSGLVVNWEPQTGWLMASGDVRHIRVWDTQREIKLQDIPTGAESCVTSLVSDYVGRSLLVVGCGDGSVRLFDRRLPPNDSRVMTMREHQSWVVNVVLERSTSESIISASVDGMVKFWDPRFSDSVRNLETVINQMTSFEVHSAAKVIASGSANQIVKVIKVKEKDSDCISTIRHHDGFMGQRIGPVNAMSFHPHRLHLAVGCADSIISIYSTEKKR</sequence>
<dbReference type="InterPro" id="IPR015943">
    <property type="entry name" value="WD40/YVTN_repeat-like_dom_sf"/>
</dbReference>
<dbReference type="GO" id="GO:0005737">
    <property type="term" value="C:cytoplasm"/>
    <property type="evidence" value="ECO:0007669"/>
    <property type="project" value="TreeGrafter"/>
</dbReference>
<dbReference type="InterPro" id="IPR036322">
    <property type="entry name" value="WD40_repeat_dom_sf"/>
</dbReference>
<evidence type="ECO:0000256" key="2">
    <source>
        <dbReference type="ARBA" id="ARBA00022737"/>
    </source>
</evidence>
<dbReference type="GO" id="GO:0030307">
    <property type="term" value="P:positive regulation of cell growth"/>
    <property type="evidence" value="ECO:0007669"/>
    <property type="project" value="TreeGrafter"/>
</dbReference>
<evidence type="ECO:0000256" key="1">
    <source>
        <dbReference type="ARBA" id="ARBA00009257"/>
    </source>
</evidence>
<dbReference type="SMART" id="SM00320">
    <property type="entry name" value="WD40"/>
    <property type="match status" value="7"/>
</dbReference>
<keyword evidence="5" id="KW-1185">Reference proteome</keyword>
<dbReference type="Proteomes" id="UP001152795">
    <property type="component" value="Unassembled WGS sequence"/>
</dbReference>
<feature type="compositionally biased region" description="Acidic residues" evidence="3">
    <location>
        <begin position="560"/>
        <end position="569"/>
    </location>
</feature>
<dbReference type="InterPro" id="IPR011989">
    <property type="entry name" value="ARM-like"/>
</dbReference>
<dbReference type="InterPro" id="IPR016024">
    <property type="entry name" value="ARM-type_fold"/>
</dbReference>
<dbReference type="OrthoDB" id="10262360at2759"/>
<dbReference type="PROSITE" id="PS50082">
    <property type="entry name" value="WD_REPEATS_2"/>
    <property type="match status" value="1"/>
</dbReference>
<dbReference type="SUPFAM" id="SSF48371">
    <property type="entry name" value="ARM repeat"/>
    <property type="match status" value="1"/>
</dbReference>
<dbReference type="Pfam" id="PF02985">
    <property type="entry name" value="HEAT"/>
    <property type="match status" value="1"/>
</dbReference>
<keyword evidence="2" id="KW-0677">Repeat</keyword>
<dbReference type="InterPro" id="IPR004083">
    <property type="entry name" value="Raptor"/>
</dbReference>
<organism evidence="4 5">
    <name type="scientific">Paramuricea clavata</name>
    <name type="common">Red gorgonian</name>
    <name type="synonym">Violescent sea-whip</name>
    <dbReference type="NCBI Taxonomy" id="317549"/>
    <lineage>
        <taxon>Eukaryota</taxon>
        <taxon>Metazoa</taxon>
        <taxon>Cnidaria</taxon>
        <taxon>Anthozoa</taxon>
        <taxon>Octocorallia</taxon>
        <taxon>Malacalcyonacea</taxon>
        <taxon>Plexauridae</taxon>
        <taxon>Paramuricea</taxon>
    </lineage>
</organism>
<dbReference type="GO" id="GO:0038202">
    <property type="term" value="P:TORC1 signaling"/>
    <property type="evidence" value="ECO:0007669"/>
    <property type="project" value="TreeGrafter"/>
</dbReference>
<feature type="region of interest" description="Disordered" evidence="3">
    <location>
        <begin position="552"/>
        <end position="574"/>
    </location>
</feature>
<dbReference type="FunFam" id="1.25.10.10:FF:000276">
    <property type="entry name" value="Regulatory-associated protein of mTOR isoform 1"/>
    <property type="match status" value="1"/>
</dbReference>
<proteinExistence type="inferred from homology"/>
<comment type="caution">
    <text evidence="4">The sequence shown here is derived from an EMBL/GenBank/DDBJ whole genome shotgun (WGS) entry which is preliminary data.</text>
</comment>
<feature type="region of interest" description="Disordered" evidence="3">
    <location>
        <begin position="473"/>
        <end position="537"/>
    </location>
</feature>
<dbReference type="Pfam" id="PF00400">
    <property type="entry name" value="WD40"/>
    <property type="match status" value="3"/>
</dbReference>
<dbReference type="AlphaFoldDB" id="A0A6S7GSI1"/>
<dbReference type="PANTHER" id="PTHR12848">
    <property type="entry name" value="REGULATORY-ASSOCIATED PROTEIN OF MTOR"/>
    <property type="match status" value="1"/>
</dbReference>
<dbReference type="InterPro" id="IPR001680">
    <property type="entry name" value="WD40_rpt"/>
</dbReference>
<protein>
    <submittedName>
        <fullName evidence="4">Regulatory-associated of mTOR-like</fullName>
    </submittedName>
</protein>
<reference evidence="4" key="1">
    <citation type="submission" date="2020-04" db="EMBL/GenBank/DDBJ databases">
        <authorList>
            <person name="Alioto T."/>
            <person name="Alioto T."/>
            <person name="Gomez Garrido J."/>
        </authorList>
    </citation>
    <scope>NUCLEOTIDE SEQUENCE</scope>
    <source>
        <strain evidence="4">A484AB</strain>
    </source>
</reference>
<comment type="similarity">
    <text evidence="1">Belongs to the WD repeat RAPTOR family.</text>
</comment>
<dbReference type="GO" id="GO:0030674">
    <property type="term" value="F:protein-macromolecule adaptor activity"/>
    <property type="evidence" value="ECO:0007669"/>
    <property type="project" value="TreeGrafter"/>
</dbReference>
<dbReference type="PANTHER" id="PTHR12848:SF16">
    <property type="entry name" value="REGULATORY-ASSOCIATED PROTEIN OF MTOR"/>
    <property type="match status" value="1"/>
</dbReference>